<dbReference type="EMBL" id="CAJVQB010148843">
    <property type="protein sequence ID" value="CAG8855383.1"/>
    <property type="molecule type" value="Genomic_DNA"/>
</dbReference>
<dbReference type="Proteomes" id="UP000789901">
    <property type="component" value="Unassembled WGS sequence"/>
</dbReference>
<comment type="caution">
    <text evidence="1">The sequence shown here is derived from an EMBL/GenBank/DDBJ whole genome shotgun (WGS) entry which is preliminary data.</text>
</comment>
<name>A0ABN7XJ81_GIGMA</name>
<evidence type="ECO:0000313" key="2">
    <source>
        <dbReference type="Proteomes" id="UP000789901"/>
    </source>
</evidence>
<evidence type="ECO:0000313" key="1">
    <source>
        <dbReference type="EMBL" id="CAG8855383.1"/>
    </source>
</evidence>
<feature type="non-terminal residue" evidence="1">
    <location>
        <position position="44"/>
    </location>
</feature>
<keyword evidence="2" id="KW-1185">Reference proteome</keyword>
<gene>
    <name evidence="1" type="ORF">GMARGA_LOCUS44204</name>
</gene>
<proteinExistence type="predicted"/>
<sequence>ASICNESLDYDQMCDHRLIQLVNNSPYVRFELDPLVAIFFKTTL</sequence>
<protein>
    <submittedName>
        <fullName evidence="1">3849_t:CDS:1</fullName>
    </submittedName>
</protein>
<feature type="non-terminal residue" evidence="1">
    <location>
        <position position="1"/>
    </location>
</feature>
<reference evidence="1 2" key="1">
    <citation type="submission" date="2021-06" db="EMBL/GenBank/DDBJ databases">
        <authorList>
            <person name="Kallberg Y."/>
            <person name="Tangrot J."/>
            <person name="Rosling A."/>
        </authorList>
    </citation>
    <scope>NUCLEOTIDE SEQUENCE [LARGE SCALE GENOMIC DNA]</scope>
    <source>
        <strain evidence="1 2">120-4 pot B 10/14</strain>
    </source>
</reference>
<organism evidence="1 2">
    <name type="scientific">Gigaspora margarita</name>
    <dbReference type="NCBI Taxonomy" id="4874"/>
    <lineage>
        <taxon>Eukaryota</taxon>
        <taxon>Fungi</taxon>
        <taxon>Fungi incertae sedis</taxon>
        <taxon>Mucoromycota</taxon>
        <taxon>Glomeromycotina</taxon>
        <taxon>Glomeromycetes</taxon>
        <taxon>Diversisporales</taxon>
        <taxon>Gigasporaceae</taxon>
        <taxon>Gigaspora</taxon>
    </lineage>
</organism>
<accession>A0ABN7XJ81</accession>